<evidence type="ECO:0000256" key="2">
    <source>
        <dbReference type="ARBA" id="ARBA00023172"/>
    </source>
</evidence>
<dbReference type="InterPro" id="IPR010998">
    <property type="entry name" value="Integrase_recombinase_N"/>
</dbReference>
<evidence type="ECO:0000313" key="5">
    <source>
        <dbReference type="Proteomes" id="UP000184268"/>
    </source>
</evidence>
<dbReference type="SUPFAM" id="SSF47823">
    <property type="entry name" value="lambda integrase-like, N-terminal domain"/>
    <property type="match status" value="1"/>
</dbReference>
<dbReference type="InterPro" id="IPR011010">
    <property type="entry name" value="DNA_brk_join_enz"/>
</dbReference>
<dbReference type="AlphaFoldDB" id="A0A1M5UIH7"/>
<evidence type="ECO:0000259" key="3">
    <source>
        <dbReference type="PROSITE" id="PS51898"/>
    </source>
</evidence>
<dbReference type="GO" id="GO:0015074">
    <property type="term" value="P:DNA integration"/>
    <property type="evidence" value="ECO:0007669"/>
    <property type="project" value="InterPro"/>
</dbReference>
<dbReference type="InterPro" id="IPR013762">
    <property type="entry name" value="Integrase-like_cat_sf"/>
</dbReference>
<dbReference type="Proteomes" id="UP000184268">
    <property type="component" value="Unassembled WGS sequence"/>
</dbReference>
<evidence type="ECO:0000256" key="1">
    <source>
        <dbReference type="ARBA" id="ARBA00023125"/>
    </source>
</evidence>
<reference evidence="4 5" key="1">
    <citation type="submission" date="2016-11" db="EMBL/GenBank/DDBJ databases">
        <authorList>
            <person name="Jaros S."/>
            <person name="Januszkiewicz K."/>
            <person name="Wedrychowicz H."/>
        </authorList>
    </citation>
    <scope>NUCLEOTIDE SEQUENCE [LARGE SCALE GENOMIC DNA]</scope>
    <source>
        <strain evidence="4 5">DSM 16917</strain>
    </source>
</reference>
<keyword evidence="2" id="KW-0233">DNA recombination</keyword>
<dbReference type="GO" id="GO:0006310">
    <property type="term" value="P:DNA recombination"/>
    <property type="evidence" value="ECO:0007669"/>
    <property type="project" value="UniProtKB-KW"/>
</dbReference>
<dbReference type="PANTHER" id="PTHR34605">
    <property type="entry name" value="PHAGE_INTEGRASE DOMAIN-CONTAINING PROTEIN"/>
    <property type="match status" value="1"/>
</dbReference>
<keyword evidence="1" id="KW-0238">DNA-binding</keyword>
<dbReference type="Gene3D" id="1.10.150.130">
    <property type="match status" value="1"/>
</dbReference>
<organism evidence="4 5">
    <name type="scientific">Ferrimonas marina</name>
    <dbReference type="NCBI Taxonomy" id="299255"/>
    <lineage>
        <taxon>Bacteria</taxon>
        <taxon>Pseudomonadati</taxon>
        <taxon>Pseudomonadota</taxon>
        <taxon>Gammaproteobacteria</taxon>
        <taxon>Alteromonadales</taxon>
        <taxon>Ferrimonadaceae</taxon>
        <taxon>Ferrimonas</taxon>
    </lineage>
</organism>
<evidence type="ECO:0000313" key="4">
    <source>
        <dbReference type="EMBL" id="SHH62815.1"/>
    </source>
</evidence>
<dbReference type="PROSITE" id="PS51898">
    <property type="entry name" value="TYR_RECOMBINASE"/>
    <property type="match status" value="1"/>
</dbReference>
<dbReference type="OrthoDB" id="6263279at2"/>
<gene>
    <name evidence="4" type="ORF">SAMN02745129_2590</name>
</gene>
<dbReference type="SUPFAM" id="SSF56349">
    <property type="entry name" value="DNA breaking-rejoining enzymes"/>
    <property type="match status" value="1"/>
</dbReference>
<dbReference type="Gene3D" id="1.10.443.10">
    <property type="entry name" value="Intergrase catalytic core"/>
    <property type="match status" value="1"/>
</dbReference>
<proteinExistence type="predicted"/>
<keyword evidence="5" id="KW-1185">Reference proteome</keyword>
<accession>A0A1M5UIH7</accession>
<protein>
    <submittedName>
        <fullName evidence="4">Site-specific recombinase XerD</fullName>
    </submittedName>
</protein>
<dbReference type="GO" id="GO:0003677">
    <property type="term" value="F:DNA binding"/>
    <property type="evidence" value="ECO:0007669"/>
    <property type="project" value="UniProtKB-KW"/>
</dbReference>
<sequence length="366" mass="41474">MNELLAPAGGLPSVLSEPVTLAQTLGSDGQRIRDRLNQLLNNPNADPNDIAQLSRQLYEQFIANNERYADNTWKTLRSAWGTFESWCQQDRICPLPCQADRFIQFLTERCQQYKKGVVEVFIWAVRTVHRAAGLPDPSADFEAQSAMAVLRKQRRRDGETVRQASPFRDAHLQALCQCWAEDQGQNLRNRALLSLAYETLLRESELVGVKVEDLIYEFDQPVHLFVARTKTGTQRTIPLNDQLVGLLEQYIEQYQLGQGDWLFPRIHASGSLPEAYRDKALSTKAVERVFARAHQVVASAEPRLVRGIRRWSGHSARVGACQDLLASGASVLEVQQAGDWQSPAMVYRYGHKILSRENAMVKFRAR</sequence>
<dbReference type="InterPro" id="IPR052925">
    <property type="entry name" value="Phage_Integrase-like_Recomb"/>
</dbReference>
<dbReference type="STRING" id="299255.SAMN02745129_2590"/>
<dbReference type="PANTHER" id="PTHR34605:SF4">
    <property type="entry name" value="DNA ADENINE METHYLTRANSFERASE"/>
    <property type="match status" value="1"/>
</dbReference>
<dbReference type="EMBL" id="FQXG01000003">
    <property type="protein sequence ID" value="SHH62815.1"/>
    <property type="molecule type" value="Genomic_DNA"/>
</dbReference>
<dbReference type="Pfam" id="PF00589">
    <property type="entry name" value="Phage_integrase"/>
    <property type="match status" value="1"/>
</dbReference>
<dbReference type="RefSeq" id="WP_143165663.1">
    <property type="nucleotide sequence ID" value="NZ_FQXG01000003.1"/>
</dbReference>
<dbReference type="InterPro" id="IPR002104">
    <property type="entry name" value="Integrase_catalytic"/>
</dbReference>
<feature type="domain" description="Tyr recombinase" evidence="3">
    <location>
        <begin position="162"/>
        <end position="362"/>
    </location>
</feature>
<name>A0A1M5UIH7_9GAMM</name>